<protein>
    <submittedName>
        <fullName evidence="2">Chromosome partitioning protein, ParA family</fullName>
    </submittedName>
</protein>
<accession>A0A1Z4NCC3</accession>
<gene>
    <name evidence="2" type="ORF">NIES37_73580</name>
</gene>
<dbReference type="AlphaFoldDB" id="A0A1Z4NCC3"/>
<dbReference type="SUPFAM" id="SSF52540">
    <property type="entry name" value="P-loop containing nucleoside triphosphate hydrolases"/>
    <property type="match status" value="1"/>
</dbReference>
<feature type="domain" description="CobQ/CobB/MinD/ParA nucleotide binding" evidence="1">
    <location>
        <begin position="3"/>
        <end position="173"/>
    </location>
</feature>
<organism evidence="2 3">
    <name type="scientific">Tolypothrix tenuis PCC 7101</name>
    <dbReference type="NCBI Taxonomy" id="231146"/>
    <lineage>
        <taxon>Bacteria</taxon>
        <taxon>Bacillati</taxon>
        <taxon>Cyanobacteriota</taxon>
        <taxon>Cyanophyceae</taxon>
        <taxon>Nostocales</taxon>
        <taxon>Tolypothrichaceae</taxon>
        <taxon>Tolypothrix</taxon>
    </lineage>
</organism>
<dbReference type="InterPro" id="IPR002586">
    <property type="entry name" value="CobQ/CobB/MinD/ParA_Nub-bd_dom"/>
</dbReference>
<evidence type="ECO:0000259" key="1">
    <source>
        <dbReference type="Pfam" id="PF01656"/>
    </source>
</evidence>
<dbReference type="Gene3D" id="3.40.50.300">
    <property type="entry name" value="P-loop containing nucleotide triphosphate hydrolases"/>
    <property type="match status" value="1"/>
</dbReference>
<reference evidence="2 3" key="1">
    <citation type="submission" date="2017-06" db="EMBL/GenBank/DDBJ databases">
        <title>Genome sequencing of cyanobaciteial culture collection at National Institute for Environmental Studies (NIES).</title>
        <authorList>
            <person name="Hirose Y."/>
            <person name="Shimura Y."/>
            <person name="Fujisawa T."/>
            <person name="Nakamura Y."/>
            <person name="Kawachi M."/>
        </authorList>
    </citation>
    <scope>NUCLEOTIDE SEQUENCE [LARGE SCALE GENOMIC DNA]</scope>
    <source>
        <strain evidence="2 3">NIES-37</strain>
        <plasmid evidence="3">Plasmid5 dna</plasmid>
    </source>
</reference>
<evidence type="ECO:0000313" key="3">
    <source>
        <dbReference type="Proteomes" id="UP000218785"/>
    </source>
</evidence>
<name>A0A1Z4NCC3_9CYAN</name>
<dbReference type="InterPro" id="IPR027417">
    <property type="entry name" value="P-loop_NTPase"/>
</dbReference>
<dbReference type="CDD" id="cd02042">
    <property type="entry name" value="ParAB_family"/>
    <property type="match status" value="1"/>
</dbReference>
<dbReference type="RefSeq" id="WP_096585688.1">
    <property type="nucleotide sequence ID" value="NZ_CAWNJS010000006.1"/>
</dbReference>
<geneLocation type="plasmid" evidence="3">
    <name>Plasmid5 dna</name>
</geneLocation>
<keyword evidence="3" id="KW-1185">Reference proteome</keyword>
<dbReference type="EMBL" id="AP018253">
    <property type="protein sequence ID" value="BAZ03345.1"/>
    <property type="molecule type" value="Genomic_DNA"/>
</dbReference>
<dbReference type="Proteomes" id="UP000218785">
    <property type="component" value="Plasmid plasmid5"/>
</dbReference>
<dbReference type="Pfam" id="PF01656">
    <property type="entry name" value="CbiA"/>
    <property type="match status" value="1"/>
</dbReference>
<proteinExistence type="predicted"/>
<dbReference type="PIRSF" id="PIRSF009320">
    <property type="entry name" value="Nuc_binding_HP_1000"/>
    <property type="match status" value="1"/>
</dbReference>
<sequence>MIITVASFKGGVGKTTTAVHLAAYLQSKGETLLIDGDPNRSASGWAKRGNLPFKVIDERQAAKYAKNYQHIVIDTQARPEQEDLEALVEGCDLLILPTTPDALSLDALMQTVNVLKSLGADQFRILITRVPPKPRRDGEEAREMLTEAGLPIFKESIRDAVAFQKAALAGVPVNKVSDPRAKIAWRDYQHIGQEVIK</sequence>
<evidence type="ECO:0000313" key="2">
    <source>
        <dbReference type="EMBL" id="BAZ03345.1"/>
    </source>
</evidence>
<keyword evidence="2" id="KW-0614">Plasmid</keyword>
<dbReference type="PANTHER" id="PTHR13696:SF96">
    <property type="entry name" value="COBQ_COBB_MIND_PARA NUCLEOTIDE BINDING DOMAIN-CONTAINING PROTEIN"/>
    <property type="match status" value="1"/>
</dbReference>
<dbReference type="KEGG" id="ttq:NIES37_73580"/>
<dbReference type="PANTHER" id="PTHR13696">
    <property type="entry name" value="P-LOOP CONTAINING NUCLEOSIDE TRIPHOSPHATE HYDROLASE"/>
    <property type="match status" value="1"/>
</dbReference>
<dbReference type="InterPro" id="IPR050678">
    <property type="entry name" value="DNA_Partitioning_ATPase"/>
</dbReference>